<keyword evidence="4" id="KW-0479">Metal-binding</keyword>
<dbReference type="CDD" id="cd00207">
    <property type="entry name" value="fer2"/>
    <property type="match status" value="1"/>
</dbReference>
<dbReference type="GO" id="GO:0046872">
    <property type="term" value="F:metal ion binding"/>
    <property type="evidence" value="ECO:0007669"/>
    <property type="project" value="UniProtKB-KW"/>
</dbReference>
<keyword evidence="3" id="KW-0001">2Fe-2S</keyword>
<proteinExistence type="inferred from homology"/>
<dbReference type="InterPro" id="IPR036010">
    <property type="entry name" value="2Fe-2S_ferredoxin-like_sf"/>
</dbReference>
<evidence type="ECO:0000256" key="9">
    <source>
        <dbReference type="ARBA" id="ARBA00034078"/>
    </source>
</evidence>
<evidence type="ECO:0000256" key="1">
    <source>
        <dbReference type="ARBA" id="ARBA00007874"/>
    </source>
</evidence>
<keyword evidence="8" id="KW-0830">Ubiquinone</keyword>
<comment type="cofactor">
    <cofactor evidence="9">
        <name>[2Fe-2S] cluster</name>
        <dbReference type="ChEBI" id="CHEBI:190135"/>
    </cofactor>
</comment>
<keyword evidence="7" id="KW-0411">Iron-sulfur</keyword>
<comment type="similarity">
    <text evidence="1">Belongs to the 2Fe2S plant-type ferredoxin family.</text>
</comment>
<dbReference type="GO" id="GO:0051537">
    <property type="term" value="F:2 iron, 2 sulfur cluster binding"/>
    <property type="evidence" value="ECO:0007669"/>
    <property type="project" value="UniProtKB-KW"/>
</dbReference>
<dbReference type="Gene3D" id="3.10.20.30">
    <property type="match status" value="1"/>
</dbReference>
<evidence type="ECO:0000313" key="12">
    <source>
        <dbReference type="Proteomes" id="UP000031327"/>
    </source>
</evidence>
<organism evidence="11 12">
    <name type="scientific">Pseudoalteromonas luteoviolacea</name>
    <dbReference type="NCBI Taxonomy" id="43657"/>
    <lineage>
        <taxon>Bacteria</taxon>
        <taxon>Pseudomonadati</taxon>
        <taxon>Pseudomonadota</taxon>
        <taxon>Gammaproteobacteria</taxon>
        <taxon>Alteromonadales</taxon>
        <taxon>Pseudoalteromonadaceae</taxon>
        <taxon>Pseudoalteromonas</taxon>
    </lineage>
</organism>
<evidence type="ECO:0000256" key="6">
    <source>
        <dbReference type="ARBA" id="ARBA00023004"/>
    </source>
</evidence>
<dbReference type="InterPro" id="IPR001041">
    <property type="entry name" value="2Fe-2S_ferredoxin-type"/>
</dbReference>
<protein>
    <submittedName>
        <fullName evidence="11">Ferredoxin</fullName>
    </submittedName>
</protein>
<dbReference type="Pfam" id="PF00111">
    <property type="entry name" value="Fer2"/>
    <property type="match status" value="1"/>
</dbReference>
<feature type="domain" description="2Fe-2S ferredoxin-type" evidence="10">
    <location>
        <begin position="5"/>
        <end position="90"/>
    </location>
</feature>
<evidence type="ECO:0000259" key="10">
    <source>
        <dbReference type="PROSITE" id="PS51085"/>
    </source>
</evidence>
<dbReference type="InterPro" id="IPR006058">
    <property type="entry name" value="2Fe2S_fd_BS"/>
</dbReference>
<keyword evidence="5" id="KW-0249">Electron transport</keyword>
<dbReference type="InterPro" id="IPR012675">
    <property type="entry name" value="Beta-grasp_dom_sf"/>
</dbReference>
<keyword evidence="2" id="KW-0813">Transport</keyword>
<evidence type="ECO:0000313" key="11">
    <source>
        <dbReference type="EMBL" id="KID56997.1"/>
    </source>
</evidence>
<dbReference type="PROSITE" id="PS51085">
    <property type="entry name" value="2FE2S_FER_2"/>
    <property type="match status" value="1"/>
</dbReference>
<dbReference type="Proteomes" id="UP000031327">
    <property type="component" value="Unassembled WGS sequence"/>
</dbReference>
<dbReference type="OrthoDB" id="9796486at2"/>
<dbReference type="NCBIfam" id="NF007985">
    <property type="entry name" value="PRK10713.1"/>
    <property type="match status" value="1"/>
</dbReference>
<evidence type="ECO:0000256" key="4">
    <source>
        <dbReference type="ARBA" id="ARBA00022723"/>
    </source>
</evidence>
<evidence type="ECO:0000256" key="2">
    <source>
        <dbReference type="ARBA" id="ARBA00022448"/>
    </source>
</evidence>
<comment type="caution">
    <text evidence="11">The sequence shown here is derived from an EMBL/GenBank/DDBJ whole genome shotgun (WGS) entry which is preliminary data.</text>
</comment>
<dbReference type="PANTHER" id="PTHR43112:SF3">
    <property type="entry name" value="FERREDOXIN-2, CHLOROPLASTIC"/>
    <property type="match status" value="1"/>
</dbReference>
<dbReference type="PROSITE" id="PS00197">
    <property type="entry name" value="2FE2S_FER_1"/>
    <property type="match status" value="1"/>
</dbReference>
<evidence type="ECO:0000256" key="8">
    <source>
        <dbReference type="ARBA" id="ARBA00023075"/>
    </source>
</evidence>
<reference evidence="11 12" key="1">
    <citation type="submission" date="2014-12" db="EMBL/GenBank/DDBJ databases">
        <title>Draft Genome Sequence of Pseudoalteromonas luteoviolacea HI1.</title>
        <authorList>
            <person name="Asahina A.Y."/>
            <person name="Hadfield M.G."/>
        </authorList>
    </citation>
    <scope>NUCLEOTIDE SEQUENCE [LARGE SCALE GENOMIC DNA]</scope>
    <source>
        <strain evidence="11 12">HI1</strain>
    </source>
</reference>
<dbReference type="SUPFAM" id="SSF54292">
    <property type="entry name" value="2Fe-2S ferredoxin-like"/>
    <property type="match status" value="1"/>
</dbReference>
<dbReference type="RefSeq" id="WP_039610057.1">
    <property type="nucleotide sequence ID" value="NZ_JWIC01000006.1"/>
</dbReference>
<dbReference type="AlphaFoldDB" id="A0A0C1QPK9"/>
<name>A0A0C1QPK9_9GAMM</name>
<evidence type="ECO:0000256" key="7">
    <source>
        <dbReference type="ARBA" id="ARBA00023014"/>
    </source>
</evidence>
<gene>
    <name evidence="11" type="ORF">JF50_14100</name>
</gene>
<sequence length="90" mass="10101">MEEKPELKISIEDHDEPLKFSAQSPSLLCTLEQNNIEIPYQCREGYCGACRAKLIDGQVAYNQEPLAFVRDGEVLLCCSQPITDVVIKLT</sequence>
<accession>A0A0C1QPK9</accession>
<dbReference type="EMBL" id="JWIC01000006">
    <property type="protein sequence ID" value="KID56997.1"/>
    <property type="molecule type" value="Genomic_DNA"/>
</dbReference>
<keyword evidence="6" id="KW-0408">Iron</keyword>
<dbReference type="PANTHER" id="PTHR43112">
    <property type="entry name" value="FERREDOXIN"/>
    <property type="match status" value="1"/>
</dbReference>
<evidence type="ECO:0000256" key="3">
    <source>
        <dbReference type="ARBA" id="ARBA00022714"/>
    </source>
</evidence>
<evidence type="ECO:0000256" key="5">
    <source>
        <dbReference type="ARBA" id="ARBA00022982"/>
    </source>
</evidence>